<proteinExistence type="predicted"/>
<sequence>MPIESSTGVSYENIWNVAAACWPKLPDDRISISEAFHRIRTDPSLQDDHKS</sequence>
<dbReference type="OrthoDB" id="5966500at2759"/>
<evidence type="ECO:0000313" key="1">
    <source>
        <dbReference type="EMBL" id="KIO31727.1"/>
    </source>
</evidence>
<gene>
    <name evidence="1" type="ORF">M407DRAFT_241671</name>
</gene>
<evidence type="ECO:0000313" key="2">
    <source>
        <dbReference type="Proteomes" id="UP000054248"/>
    </source>
</evidence>
<dbReference type="Proteomes" id="UP000054248">
    <property type="component" value="Unassembled WGS sequence"/>
</dbReference>
<dbReference type="AlphaFoldDB" id="A0A0C3MD69"/>
<reference evidence="2" key="2">
    <citation type="submission" date="2015-01" db="EMBL/GenBank/DDBJ databases">
        <title>Evolutionary Origins and Diversification of the Mycorrhizal Mutualists.</title>
        <authorList>
            <consortium name="DOE Joint Genome Institute"/>
            <consortium name="Mycorrhizal Genomics Consortium"/>
            <person name="Kohler A."/>
            <person name="Kuo A."/>
            <person name="Nagy L.G."/>
            <person name="Floudas D."/>
            <person name="Copeland A."/>
            <person name="Barry K.W."/>
            <person name="Cichocki N."/>
            <person name="Veneault-Fourrey C."/>
            <person name="LaButti K."/>
            <person name="Lindquist E.A."/>
            <person name="Lipzen A."/>
            <person name="Lundell T."/>
            <person name="Morin E."/>
            <person name="Murat C."/>
            <person name="Riley R."/>
            <person name="Ohm R."/>
            <person name="Sun H."/>
            <person name="Tunlid A."/>
            <person name="Henrissat B."/>
            <person name="Grigoriev I.V."/>
            <person name="Hibbett D.S."/>
            <person name="Martin F."/>
        </authorList>
    </citation>
    <scope>NUCLEOTIDE SEQUENCE [LARGE SCALE GENOMIC DNA]</scope>
    <source>
        <strain evidence="2">MUT 4182</strain>
    </source>
</reference>
<accession>A0A0C3MD69</accession>
<dbReference type="HOGENOM" id="CLU_3108159_0_0_1"/>
<evidence type="ECO:0008006" key="3">
    <source>
        <dbReference type="Google" id="ProtNLM"/>
    </source>
</evidence>
<dbReference type="EMBL" id="KN822960">
    <property type="protein sequence ID" value="KIO31727.1"/>
    <property type="molecule type" value="Genomic_DNA"/>
</dbReference>
<reference evidence="1 2" key="1">
    <citation type="submission" date="2014-04" db="EMBL/GenBank/DDBJ databases">
        <authorList>
            <consortium name="DOE Joint Genome Institute"/>
            <person name="Kuo A."/>
            <person name="Girlanda M."/>
            <person name="Perotto S."/>
            <person name="Kohler A."/>
            <person name="Nagy L.G."/>
            <person name="Floudas D."/>
            <person name="Copeland A."/>
            <person name="Barry K.W."/>
            <person name="Cichocki N."/>
            <person name="Veneault-Fourrey C."/>
            <person name="LaButti K."/>
            <person name="Lindquist E.A."/>
            <person name="Lipzen A."/>
            <person name="Lundell T."/>
            <person name="Morin E."/>
            <person name="Murat C."/>
            <person name="Sun H."/>
            <person name="Tunlid A."/>
            <person name="Henrissat B."/>
            <person name="Grigoriev I.V."/>
            <person name="Hibbett D.S."/>
            <person name="Martin F."/>
            <person name="Nordberg H.P."/>
            <person name="Cantor M.N."/>
            <person name="Hua S.X."/>
        </authorList>
    </citation>
    <scope>NUCLEOTIDE SEQUENCE [LARGE SCALE GENOMIC DNA]</scope>
    <source>
        <strain evidence="1 2">MUT 4182</strain>
    </source>
</reference>
<protein>
    <recommendedName>
        <fullName evidence="3">Serine-threonine/tyrosine-protein kinase catalytic domain-containing protein</fullName>
    </recommendedName>
</protein>
<name>A0A0C3MD69_9AGAM</name>
<keyword evidence="2" id="KW-1185">Reference proteome</keyword>
<organism evidence="1 2">
    <name type="scientific">Tulasnella calospora MUT 4182</name>
    <dbReference type="NCBI Taxonomy" id="1051891"/>
    <lineage>
        <taxon>Eukaryota</taxon>
        <taxon>Fungi</taxon>
        <taxon>Dikarya</taxon>
        <taxon>Basidiomycota</taxon>
        <taxon>Agaricomycotina</taxon>
        <taxon>Agaricomycetes</taxon>
        <taxon>Cantharellales</taxon>
        <taxon>Tulasnellaceae</taxon>
        <taxon>Tulasnella</taxon>
    </lineage>
</organism>